<dbReference type="Proteomes" id="UP000014062">
    <property type="component" value="Chromosome"/>
</dbReference>
<name>A0A7U9DT38_STRLI</name>
<gene>
    <name evidence="1" type="ORF">SLI_4969</name>
</gene>
<dbReference type="RefSeq" id="WP_003974268.1">
    <property type="nucleotide sequence ID" value="NZ_CM001889.1"/>
</dbReference>
<reference evidence="2" key="1">
    <citation type="journal article" date="2013" name="Genome Biol. Evol.">
        <title>The genome sequence of Streptomyces lividans 66 reveals a novel tRNA-dependent peptide biosynthetic system within a metal-related genomic island.</title>
        <authorList>
            <person name="Cruz-Morales P."/>
            <person name="Vijgenboom E."/>
            <person name="Iruegas-Bocardo F."/>
            <person name="Girard G."/>
            <person name="Yanez-Guerra L.A."/>
            <person name="Ramos-Aboites H.E."/>
            <person name="Pernodet J.L."/>
            <person name="Anne J."/>
            <person name="van Wezel G.P."/>
            <person name="Barona-Gomez F."/>
        </authorList>
    </citation>
    <scope>NUCLEOTIDE SEQUENCE [LARGE SCALE GENOMIC DNA]</scope>
    <source>
        <strain evidence="2">1326</strain>
    </source>
</reference>
<evidence type="ECO:0000313" key="1">
    <source>
        <dbReference type="EMBL" id="EOY49677.1"/>
    </source>
</evidence>
<dbReference type="AlphaFoldDB" id="A0A7U9DT38"/>
<organism evidence="1 2">
    <name type="scientific">Streptomyces lividans 1326</name>
    <dbReference type="NCBI Taxonomy" id="1200984"/>
    <lineage>
        <taxon>Bacteria</taxon>
        <taxon>Bacillati</taxon>
        <taxon>Actinomycetota</taxon>
        <taxon>Actinomycetes</taxon>
        <taxon>Kitasatosporales</taxon>
        <taxon>Streptomycetaceae</taxon>
        <taxon>Streptomyces</taxon>
    </lineage>
</organism>
<protein>
    <submittedName>
        <fullName evidence="1">Uncharacterized protein</fullName>
    </submittedName>
</protein>
<proteinExistence type="predicted"/>
<accession>A0A7U9DT38</accession>
<dbReference type="EMBL" id="CM001889">
    <property type="protein sequence ID" value="EOY49677.1"/>
    <property type="molecule type" value="Genomic_DNA"/>
</dbReference>
<dbReference type="GeneID" id="91384338"/>
<evidence type="ECO:0000313" key="2">
    <source>
        <dbReference type="Proteomes" id="UP000014062"/>
    </source>
</evidence>
<sequence>MKFEFSLDENETPPPSGFDLGHIAVWGSDGAATTRDRDPGGGAMVYLTVTSLLDGLRTFLSGKSRSYESTAVDSSFSLTFTRGRDGSIETRCGGALIDRSPVAGVAAAVHAAAKRFADAHLEQLPPDDAGREDLEHALADFERFMGRPR</sequence>